<name>A0A0P6XMZ0_9CHLR</name>
<gene>
    <name evidence="6" type="ORF">SE18_20760</name>
</gene>
<feature type="DNA-binding region" description="H-T-H motif" evidence="4">
    <location>
        <begin position="28"/>
        <end position="47"/>
    </location>
</feature>
<protein>
    <submittedName>
        <fullName evidence="6">TetR family transcriptional regulator</fullName>
    </submittedName>
</protein>
<dbReference type="InterPro" id="IPR023772">
    <property type="entry name" value="DNA-bd_HTH_TetR-type_CS"/>
</dbReference>
<keyword evidence="7" id="KW-1185">Reference proteome</keyword>
<dbReference type="PANTHER" id="PTHR30055">
    <property type="entry name" value="HTH-TYPE TRANSCRIPTIONAL REGULATOR RUTR"/>
    <property type="match status" value="1"/>
</dbReference>
<dbReference type="Pfam" id="PF17935">
    <property type="entry name" value="TetR_C_27"/>
    <property type="match status" value="1"/>
</dbReference>
<dbReference type="PATRIC" id="fig|70996.4.peg.3182"/>
<dbReference type="RefSeq" id="WP_054536382.1">
    <property type="nucleotide sequence ID" value="NZ_LGKP01000034.1"/>
</dbReference>
<keyword evidence="3" id="KW-0804">Transcription</keyword>
<dbReference type="PROSITE" id="PS50977">
    <property type="entry name" value="HTH_TETR_2"/>
    <property type="match status" value="1"/>
</dbReference>
<evidence type="ECO:0000256" key="2">
    <source>
        <dbReference type="ARBA" id="ARBA00023125"/>
    </source>
</evidence>
<evidence type="ECO:0000256" key="1">
    <source>
        <dbReference type="ARBA" id="ARBA00023015"/>
    </source>
</evidence>
<dbReference type="Gene3D" id="1.10.357.10">
    <property type="entry name" value="Tetracycline Repressor, domain 2"/>
    <property type="match status" value="1"/>
</dbReference>
<dbReference type="PROSITE" id="PS01081">
    <property type="entry name" value="HTH_TETR_1"/>
    <property type="match status" value="1"/>
</dbReference>
<dbReference type="InterPro" id="IPR050109">
    <property type="entry name" value="HTH-type_TetR-like_transc_reg"/>
</dbReference>
<dbReference type="STRING" id="70996.SE18_20760"/>
<dbReference type="OrthoDB" id="9809772at2"/>
<comment type="caution">
    <text evidence="6">The sequence shown here is derived from an EMBL/GenBank/DDBJ whole genome shotgun (WGS) entry which is preliminary data.</text>
</comment>
<organism evidence="6 7">
    <name type="scientific">Herpetosiphon geysericola</name>
    <dbReference type="NCBI Taxonomy" id="70996"/>
    <lineage>
        <taxon>Bacteria</taxon>
        <taxon>Bacillati</taxon>
        <taxon>Chloroflexota</taxon>
        <taxon>Chloroflexia</taxon>
        <taxon>Herpetosiphonales</taxon>
        <taxon>Herpetosiphonaceae</taxon>
        <taxon>Herpetosiphon</taxon>
    </lineage>
</organism>
<keyword evidence="2 4" id="KW-0238">DNA-binding</keyword>
<evidence type="ECO:0000259" key="5">
    <source>
        <dbReference type="PROSITE" id="PS50977"/>
    </source>
</evidence>
<sequence>MNTEMLTPERILNATVDVLRRYGPNKATVVDVARELGVSHGSVYRHFASKSALLDAVAERWLAEISHPLAQVLQRQEPSVAKLRAWLECLMQTKQQRARQDPQLFATYSGLVQGLREVTDQHVAHLIAQIEQLVNEGVANAEFVVNDAHATATAILYATARFHNPLFVGAWNEPSLAAEFEAIWELLIKGLLVR</sequence>
<evidence type="ECO:0000313" key="6">
    <source>
        <dbReference type="EMBL" id="KPL81717.1"/>
    </source>
</evidence>
<keyword evidence="1" id="KW-0805">Transcription regulation</keyword>
<dbReference type="Pfam" id="PF00440">
    <property type="entry name" value="TetR_N"/>
    <property type="match status" value="1"/>
</dbReference>
<dbReference type="SUPFAM" id="SSF48498">
    <property type="entry name" value="Tetracyclin repressor-like, C-terminal domain"/>
    <property type="match status" value="1"/>
</dbReference>
<dbReference type="Proteomes" id="UP000050277">
    <property type="component" value="Unassembled WGS sequence"/>
</dbReference>
<dbReference type="PRINTS" id="PR00455">
    <property type="entry name" value="HTHTETR"/>
</dbReference>
<dbReference type="GO" id="GO:0003700">
    <property type="term" value="F:DNA-binding transcription factor activity"/>
    <property type="evidence" value="ECO:0007669"/>
    <property type="project" value="TreeGrafter"/>
</dbReference>
<dbReference type="EMBL" id="LGKP01000034">
    <property type="protein sequence ID" value="KPL81717.1"/>
    <property type="molecule type" value="Genomic_DNA"/>
</dbReference>
<dbReference type="AlphaFoldDB" id="A0A0P6XMZ0"/>
<feature type="domain" description="HTH tetR-type" evidence="5">
    <location>
        <begin position="5"/>
        <end position="65"/>
    </location>
</feature>
<reference evidence="6 7" key="1">
    <citation type="submission" date="2015-07" db="EMBL/GenBank/DDBJ databases">
        <title>Whole genome sequence of Herpetosiphon geysericola DSM 7119.</title>
        <authorList>
            <person name="Hemp J."/>
            <person name="Ward L.M."/>
            <person name="Pace L.A."/>
            <person name="Fischer W.W."/>
        </authorList>
    </citation>
    <scope>NUCLEOTIDE SEQUENCE [LARGE SCALE GENOMIC DNA]</scope>
    <source>
        <strain evidence="6 7">DSM 7119</strain>
    </source>
</reference>
<dbReference type="GO" id="GO:0000976">
    <property type="term" value="F:transcription cis-regulatory region binding"/>
    <property type="evidence" value="ECO:0007669"/>
    <property type="project" value="TreeGrafter"/>
</dbReference>
<evidence type="ECO:0000256" key="3">
    <source>
        <dbReference type="ARBA" id="ARBA00023163"/>
    </source>
</evidence>
<dbReference type="SUPFAM" id="SSF46689">
    <property type="entry name" value="Homeodomain-like"/>
    <property type="match status" value="1"/>
</dbReference>
<dbReference type="InterPro" id="IPR009057">
    <property type="entry name" value="Homeodomain-like_sf"/>
</dbReference>
<dbReference type="InterPro" id="IPR041478">
    <property type="entry name" value="TetR_C_27"/>
</dbReference>
<evidence type="ECO:0000313" key="7">
    <source>
        <dbReference type="Proteomes" id="UP000050277"/>
    </source>
</evidence>
<accession>A0A0P6XMZ0</accession>
<dbReference type="PANTHER" id="PTHR30055:SF151">
    <property type="entry name" value="TRANSCRIPTIONAL REGULATORY PROTEIN"/>
    <property type="match status" value="1"/>
</dbReference>
<dbReference type="InterPro" id="IPR001647">
    <property type="entry name" value="HTH_TetR"/>
</dbReference>
<proteinExistence type="predicted"/>
<evidence type="ECO:0000256" key="4">
    <source>
        <dbReference type="PROSITE-ProRule" id="PRU00335"/>
    </source>
</evidence>
<dbReference type="InterPro" id="IPR036271">
    <property type="entry name" value="Tet_transcr_reg_TetR-rel_C_sf"/>
</dbReference>